<organism evidence="7">
    <name type="scientific">Sarcoptes scabiei</name>
    <name type="common">Itch mite</name>
    <name type="synonym">Acarus scabiei</name>
    <dbReference type="NCBI Taxonomy" id="52283"/>
    <lineage>
        <taxon>Eukaryota</taxon>
        <taxon>Metazoa</taxon>
        <taxon>Ecdysozoa</taxon>
        <taxon>Arthropoda</taxon>
        <taxon>Chelicerata</taxon>
        <taxon>Arachnida</taxon>
        <taxon>Acari</taxon>
        <taxon>Acariformes</taxon>
        <taxon>Sarcoptiformes</taxon>
        <taxon>Astigmata</taxon>
        <taxon>Psoroptidia</taxon>
        <taxon>Sarcoptoidea</taxon>
        <taxon>Sarcoptidae</taxon>
        <taxon>Sarcoptinae</taxon>
        <taxon>Sarcoptes</taxon>
    </lineage>
</organism>
<dbReference type="AlphaFoldDB" id="A0A834RDF7"/>
<evidence type="ECO:0000256" key="1">
    <source>
        <dbReference type="ARBA" id="ARBA00022771"/>
    </source>
</evidence>
<keyword evidence="9" id="KW-1185">Reference proteome</keyword>
<evidence type="ECO:0000313" key="9">
    <source>
        <dbReference type="Proteomes" id="UP000070412"/>
    </source>
</evidence>
<feature type="coiled-coil region" evidence="4">
    <location>
        <begin position="206"/>
        <end position="233"/>
    </location>
</feature>
<accession>A0A834RDF7</accession>
<keyword evidence="2" id="KW-0862">Zinc</keyword>
<dbReference type="SMART" id="SM00184">
    <property type="entry name" value="RING"/>
    <property type="match status" value="1"/>
</dbReference>
<dbReference type="EMBL" id="WVUK01000049">
    <property type="protein sequence ID" value="KAF7495219.1"/>
    <property type="molecule type" value="Genomic_DNA"/>
</dbReference>
<evidence type="ECO:0000256" key="5">
    <source>
        <dbReference type="SAM" id="MobiDB-lite"/>
    </source>
</evidence>
<keyword evidence="1 3" id="KW-0479">Metal-binding</keyword>
<reference evidence="7" key="2">
    <citation type="submission" date="2020-01" db="EMBL/GenBank/DDBJ databases">
        <authorList>
            <person name="Korhonen P.K.K."/>
            <person name="Guangxu M.G."/>
            <person name="Wang T.W."/>
            <person name="Stroehlein A.J.S."/>
            <person name="Young N.D."/>
            <person name="Ang C.-S.A."/>
            <person name="Fernando D.W.F."/>
            <person name="Lu H.L."/>
            <person name="Taylor S.T."/>
            <person name="Ehtesham M.E.M."/>
            <person name="Najaraj S.H.N."/>
            <person name="Harsha G.H.G."/>
            <person name="Madugundu A.M."/>
            <person name="Renuse S.R."/>
            <person name="Holt D.H."/>
            <person name="Pandey A.P."/>
            <person name="Papenfuss A.P."/>
            <person name="Gasser R.B.G."/>
            <person name="Fischer K.F."/>
        </authorList>
    </citation>
    <scope>NUCLEOTIDE SEQUENCE</scope>
    <source>
        <strain evidence="7">SSS_KF_BRIS2020</strain>
    </source>
</reference>
<evidence type="ECO:0000256" key="4">
    <source>
        <dbReference type="SAM" id="Coils"/>
    </source>
</evidence>
<dbReference type="PROSITE" id="PS50089">
    <property type="entry name" value="ZF_RING_2"/>
    <property type="match status" value="1"/>
</dbReference>
<proteinExistence type="predicted"/>
<protein>
    <recommendedName>
        <fullName evidence="6">RING-type domain-containing protein</fullName>
    </recommendedName>
</protein>
<feature type="domain" description="RING-type" evidence="6">
    <location>
        <begin position="258"/>
        <end position="301"/>
    </location>
</feature>
<dbReference type="InterPro" id="IPR001841">
    <property type="entry name" value="Znf_RING"/>
</dbReference>
<dbReference type="Gene3D" id="3.30.40.10">
    <property type="entry name" value="Zinc/RING finger domain, C3HC4 (zinc finger)"/>
    <property type="match status" value="1"/>
</dbReference>
<name>A0A834RDF7_SARSC</name>
<evidence type="ECO:0000259" key="6">
    <source>
        <dbReference type="PROSITE" id="PS50089"/>
    </source>
</evidence>
<evidence type="ECO:0000313" key="8">
    <source>
        <dbReference type="EnsemblMetazoa" id="KAF7495219.1"/>
    </source>
</evidence>
<dbReference type="Proteomes" id="UP000070412">
    <property type="component" value="Unassembled WGS sequence"/>
</dbReference>
<reference evidence="8" key="3">
    <citation type="submission" date="2022-06" db="UniProtKB">
        <authorList>
            <consortium name="EnsemblMetazoa"/>
        </authorList>
    </citation>
    <scope>IDENTIFICATION</scope>
</reference>
<dbReference type="GO" id="GO:0008270">
    <property type="term" value="F:zinc ion binding"/>
    <property type="evidence" value="ECO:0007669"/>
    <property type="project" value="UniProtKB-KW"/>
</dbReference>
<feature type="region of interest" description="Disordered" evidence="5">
    <location>
        <begin position="139"/>
        <end position="167"/>
    </location>
</feature>
<dbReference type="EnsemblMetazoa" id="SSS_1020s_mrna">
    <property type="protein sequence ID" value="KAF7495219.1"/>
    <property type="gene ID" value="SSS_1020"/>
</dbReference>
<sequence length="312" mass="37206">MSIEIDRNSWRQFCFAVSNLMNDKSFEIFPHIYRINLLLKRIIFEKIIKFLRIDMEKSIGQFYGLMYGSMNRLFRRMNSMQNCDRLQVIDSKIELLSENVISKKDLGAKKRFETPNWSNDSSTFDTEVTIDDVSNGSNRSKRFLRPHKNSFDSSRSHSTDETDDEVMKRKDFVASDHRSPIIRKQQKQEINIRSMKDLIEVLIYNLQIQERRIKELESIQNQLEETNEMNRSRSEILEKEIRFQMEKNSFLKRQLWFCTLCSRDKWKLYAANTKIVALLCGHLFCDECCNQNEMEKCPFCDGIFQTNQIVYL</sequence>
<dbReference type="SUPFAM" id="SSF57850">
    <property type="entry name" value="RING/U-box"/>
    <property type="match status" value="1"/>
</dbReference>
<keyword evidence="4" id="KW-0175">Coiled coil</keyword>
<dbReference type="OrthoDB" id="10665471at2759"/>
<dbReference type="InterPro" id="IPR013083">
    <property type="entry name" value="Znf_RING/FYVE/PHD"/>
</dbReference>
<gene>
    <name evidence="7" type="ORF">SSS_1020</name>
</gene>
<evidence type="ECO:0000256" key="2">
    <source>
        <dbReference type="ARBA" id="ARBA00022833"/>
    </source>
</evidence>
<evidence type="ECO:0000256" key="3">
    <source>
        <dbReference type="PROSITE-ProRule" id="PRU00175"/>
    </source>
</evidence>
<feature type="compositionally biased region" description="Basic and acidic residues" evidence="5">
    <location>
        <begin position="154"/>
        <end position="167"/>
    </location>
</feature>
<keyword evidence="1 3" id="KW-0863">Zinc-finger</keyword>
<reference evidence="9" key="1">
    <citation type="journal article" date="2020" name="PLoS Negl. Trop. Dis.">
        <title>High-quality nuclear genome for Sarcoptes scabiei-A critical resource for a neglected parasite.</title>
        <authorList>
            <person name="Korhonen P.K."/>
            <person name="Gasser R.B."/>
            <person name="Ma G."/>
            <person name="Wang T."/>
            <person name="Stroehlein A.J."/>
            <person name="Young N.D."/>
            <person name="Ang C.S."/>
            <person name="Fernando D.D."/>
            <person name="Lu H.C."/>
            <person name="Taylor S."/>
            <person name="Reynolds S.L."/>
            <person name="Mofiz E."/>
            <person name="Najaraj S.H."/>
            <person name="Gowda H."/>
            <person name="Madugundu A."/>
            <person name="Renuse S."/>
            <person name="Holt D."/>
            <person name="Pandey A."/>
            <person name="Papenfuss A.T."/>
            <person name="Fischer K."/>
        </authorList>
    </citation>
    <scope>NUCLEOTIDE SEQUENCE [LARGE SCALE GENOMIC DNA]</scope>
</reference>
<feature type="compositionally biased region" description="Basic residues" evidence="5">
    <location>
        <begin position="139"/>
        <end position="148"/>
    </location>
</feature>
<evidence type="ECO:0000313" key="7">
    <source>
        <dbReference type="EMBL" id="KAF7495219.1"/>
    </source>
</evidence>